<dbReference type="SUPFAM" id="SSF143456">
    <property type="entry name" value="VC0467-like"/>
    <property type="match status" value="1"/>
</dbReference>
<dbReference type="NCBIfam" id="NF001266">
    <property type="entry name" value="PRK00228.1-1"/>
    <property type="match status" value="1"/>
</dbReference>
<organism evidence="3 4">
    <name type="scientific">Hydromonas duriensis</name>
    <dbReference type="NCBI Taxonomy" id="1527608"/>
    <lineage>
        <taxon>Bacteria</taxon>
        <taxon>Pseudomonadati</taxon>
        <taxon>Pseudomonadota</taxon>
        <taxon>Betaproteobacteria</taxon>
        <taxon>Burkholderiales</taxon>
        <taxon>Burkholderiaceae</taxon>
        <taxon>Hydromonas</taxon>
    </lineage>
</organism>
<dbReference type="AlphaFoldDB" id="A0A4R6Y737"/>
<evidence type="ECO:0000313" key="3">
    <source>
        <dbReference type="EMBL" id="TDR30827.1"/>
    </source>
</evidence>
<protein>
    <recommendedName>
        <fullName evidence="2">UPF0301 protein DFR44_11625</fullName>
    </recommendedName>
</protein>
<proteinExistence type="inferred from homology"/>
<keyword evidence="4" id="KW-1185">Reference proteome</keyword>
<dbReference type="Proteomes" id="UP000294480">
    <property type="component" value="Unassembled WGS sequence"/>
</dbReference>
<reference evidence="3 4" key="1">
    <citation type="submission" date="2019-03" db="EMBL/GenBank/DDBJ databases">
        <title>Genomic Encyclopedia of Type Strains, Phase IV (KMG-IV): sequencing the most valuable type-strain genomes for metagenomic binning, comparative biology and taxonomic classification.</title>
        <authorList>
            <person name="Goeker M."/>
        </authorList>
    </citation>
    <scope>NUCLEOTIDE SEQUENCE [LARGE SCALE GENOMIC DNA]</scope>
    <source>
        <strain evidence="3 4">DSM 102852</strain>
    </source>
</reference>
<dbReference type="GO" id="GO:0005829">
    <property type="term" value="C:cytosol"/>
    <property type="evidence" value="ECO:0007669"/>
    <property type="project" value="TreeGrafter"/>
</dbReference>
<dbReference type="RefSeq" id="WP_133620763.1">
    <property type="nucleotide sequence ID" value="NZ_SNZE01000016.1"/>
</dbReference>
<dbReference type="EMBL" id="SNZE01000016">
    <property type="protein sequence ID" value="TDR30827.1"/>
    <property type="molecule type" value="Genomic_DNA"/>
</dbReference>
<name>A0A4R6Y737_9BURK</name>
<dbReference type="PANTHER" id="PTHR30327:SF1">
    <property type="entry name" value="UPF0301 PROTEIN YQGE"/>
    <property type="match status" value="1"/>
</dbReference>
<dbReference type="InterPro" id="IPR003774">
    <property type="entry name" value="AlgH-like"/>
</dbReference>
<dbReference type="OrthoDB" id="9807486at2"/>
<evidence type="ECO:0000313" key="4">
    <source>
        <dbReference type="Proteomes" id="UP000294480"/>
    </source>
</evidence>
<comment type="caution">
    <text evidence="3">The sequence shown here is derived from an EMBL/GenBank/DDBJ whole genome shotgun (WGS) entry which is preliminary data.</text>
</comment>
<evidence type="ECO:0000256" key="2">
    <source>
        <dbReference type="HAMAP-Rule" id="MF_00758"/>
    </source>
</evidence>
<accession>A0A4R6Y737</accession>
<dbReference type="PANTHER" id="PTHR30327">
    <property type="entry name" value="UNCHARACTERIZED PROTEIN YQGE"/>
    <property type="match status" value="1"/>
</dbReference>
<dbReference type="HAMAP" id="MF_00758">
    <property type="entry name" value="UPF0301"/>
    <property type="match status" value="1"/>
</dbReference>
<dbReference type="Pfam" id="PF02622">
    <property type="entry name" value="DUF179"/>
    <property type="match status" value="1"/>
</dbReference>
<comment type="similarity">
    <text evidence="1 2">Belongs to the UPF0301 (AlgH) family.</text>
</comment>
<sequence length="204" mass="22061">MNIEKNTLSADTSKPTTMNLTGQFLIAMPSQHGDAFERTVIYVCEHSATGALGLVVNRTSDVTISDVLSKLQVADDVQIQYAAHATDNVLVGGPVQTERGFVLHSPFQKYAATIQVSDNLGLTSSRDILEDVARGAGPRHMLLALGYAGWGAGQLENELARNAWLNVPADEHVLFETLPREKYDQALRLLGFDAAMLSEQAGHA</sequence>
<dbReference type="Gene3D" id="3.40.1740.10">
    <property type="entry name" value="VC0467-like"/>
    <property type="match status" value="1"/>
</dbReference>
<gene>
    <name evidence="3" type="ORF">DFR44_11625</name>
</gene>
<evidence type="ECO:0000256" key="1">
    <source>
        <dbReference type="ARBA" id="ARBA00009600"/>
    </source>
</evidence>